<proteinExistence type="predicted"/>
<evidence type="ECO:0000313" key="1">
    <source>
        <dbReference type="EMBL" id="GAH88074.1"/>
    </source>
</evidence>
<dbReference type="EMBL" id="BARU01038782">
    <property type="protein sequence ID" value="GAH88074.1"/>
    <property type="molecule type" value="Genomic_DNA"/>
</dbReference>
<protein>
    <submittedName>
        <fullName evidence="1">Uncharacterized protein</fullName>
    </submittedName>
</protein>
<accession>X1KD09</accession>
<comment type="caution">
    <text evidence="1">The sequence shown here is derived from an EMBL/GenBank/DDBJ whole genome shotgun (WGS) entry which is preliminary data.</text>
</comment>
<gene>
    <name evidence="1" type="ORF">S03H2_60214</name>
</gene>
<feature type="non-terminal residue" evidence="1">
    <location>
        <position position="30"/>
    </location>
</feature>
<dbReference type="AlphaFoldDB" id="X1KD09"/>
<name>X1KD09_9ZZZZ</name>
<sequence length="30" mass="3377">MSEWKECKLANVVIDFAMGPFGSNIKAENF</sequence>
<organism evidence="1">
    <name type="scientific">marine sediment metagenome</name>
    <dbReference type="NCBI Taxonomy" id="412755"/>
    <lineage>
        <taxon>unclassified sequences</taxon>
        <taxon>metagenomes</taxon>
        <taxon>ecological metagenomes</taxon>
    </lineage>
</organism>
<reference evidence="1" key="1">
    <citation type="journal article" date="2014" name="Front. Microbiol.">
        <title>High frequency of phylogenetically diverse reductive dehalogenase-homologous genes in deep subseafloor sedimentary metagenomes.</title>
        <authorList>
            <person name="Kawai M."/>
            <person name="Futagami T."/>
            <person name="Toyoda A."/>
            <person name="Takaki Y."/>
            <person name="Nishi S."/>
            <person name="Hori S."/>
            <person name="Arai W."/>
            <person name="Tsubouchi T."/>
            <person name="Morono Y."/>
            <person name="Uchiyama I."/>
            <person name="Ito T."/>
            <person name="Fujiyama A."/>
            <person name="Inagaki F."/>
            <person name="Takami H."/>
        </authorList>
    </citation>
    <scope>NUCLEOTIDE SEQUENCE</scope>
    <source>
        <strain evidence="1">Expedition CK06-06</strain>
    </source>
</reference>